<evidence type="ECO:0000259" key="5">
    <source>
        <dbReference type="Pfam" id="PF01258"/>
    </source>
</evidence>
<keyword evidence="1" id="KW-0479">Metal-binding</keyword>
<dbReference type="InterPro" id="IPR000962">
    <property type="entry name" value="Znf_DskA_TraR"/>
</dbReference>
<name>A0ABY4VM39_9BURK</name>
<gene>
    <name evidence="6" type="ORF">NDR89_03250</name>
</gene>
<dbReference type="PROSITE" id="PS51128">
    <property type="entry name" value="ZF_DKSA_2"/>
    <property type="match status" value="1"/>
</dbReference>
<keyword evidence="7" id="KW-1185">Reference proteome</keyword>
<proteinExistence type="predicted"/>
<evidence type="ECO:0000256" key="4">
    <source>
        <dbReference type="PROSITE-ProRule" id="PRU00510"/>
    </source>
</evidence>
<sequence length="77" mass="8523">MLSNKALDEASQLEQAERVASIARVRARLSTGTSAQYCQDEACGEPIPEARQLAVPGCRYCIECQARLEQHSPRRFG</sequence>
<accession>A0ABY4VM39</accession>
<dbReference type="PANTHER" id="PTHR38777:SF1">
    <property type="entry name" value="DNAK SUPPRESSOR PROTEIN"/>
    <property type="match status" value="1"/>
</dbReference>
<dbReference type="PANTHER" id="PTHR38777">
    <property type="entry name" value="FELS-2 PROPHAGE PROTEIN"/>
    <property type="match status" value="1"/>
</dbReference>
<dbReference type="Gene3D" id="1.20.120.910">
    <property type="entry name" value="DksA, coiled-coil domain"/>
    <property type="match status" value="1"/>
</dbReference>
<protein>
    <submittedName>
        <fullName evidence="6">TraR/DksA C4-type zinc finger protein</fullName>
    </submittedName>
</protein>
<evidence type="ECO:0000256" key="1">
    <source>
        <dbReference type="ARBA" id="ARBA00022723"/>
    </source>
</evidence>
<reference evidence="6" key="1">
    <citation type="submission" date="2022-06" db="EMBL/GenBank/DDBJ databases">
        <title>Complete genome sequence and characterization of Cupriavidus gilardii QJ1 isolated from contaminating cells.</title>
        <authorList>
            <person name="Qi J."/>
        </authorList>
    </citation>
    <scope>NUCLEOTIDE SEQUENCE</scope>
    <source>
        <strain evidence="6">QJ1</strain>
    </source>
</reference>
<dbReference type="RefSeq" id="WP_174107061.1">
    <property type="nucleotide sequence ID" value="NZ_CP098735.1"/>
</dbReference>
<dbReference type="Pfam" id="PF01258">
    <property type="entry name" value="zf-dskA_traR"/>
    <property type="match status" value="1"/>
</dbReference>
<dbReference type="EMBL" id="CP098735">
    <property type="protein sequence ID" value="USE78078.1"/>
    <property type="molecule type" value="Genomic_DNA"/>
</dbReference>
<evidence type="ECO:0000256" key="3">
    <source>
        <dbReference type="ARBA" id="ARBA00022833"/>
    </source>
</evidence>
<keyword evidence="3" id="KW-0862">Zinc</keyword>
<organism evidence="6 7">
    <name type="scientific">Cupriavidus gilardii</name>
    <dbReference type="NCBI Taxonomy" id="82541"/>
    <lineage>
        <taxon>Bacteria</taxon>
        <taxon>Pseudomonadati</taxon>
        <taxon>Pseudomonadota</taxon>
        <taxon>Betaproteobacteria</taxon>
        <taxon>Burkholderiales</taxon>
        <taxon>Burkholderiaceae</taxon>
        <taxon>Cupriavidus</taxon>
    </lineage>
</organism>
<feature type="domain" description="Zinc finger DksA/TraR C4-type" evidence="5">
    <location>
        <begin position="41"/>
        <end position="70"/>
    </location>
</feature>
<evidence type="ECO:0000313" key="7">
    <source>
        <dbReference type="Proteomes" id="UP001056648"/>
    </source>
</evidence>
<comment type="caution">
    <text evidence="4">Lacks conserved residue(s) required for the propagation of feature annotation.</text>
</comment>
<evidence type="ECO:0000313" key="6">
    <source>
        <dbReference type="EMBL" id="USE78078.1"/>
    </source>
</evidence>
<dbReference type="Proteomes" id="UP001056648">
    <property type="component" value="Chromosome 1"/>
</dbReference>
<keyword evidence="2" id="KW-0863">Zinc-finger</keyword>
<evidence type="ECO:0000256" key="2">
    <source>
        <dbReference type="ARBA" id="ARBA00022771"/>
    </source>
</evidence>
<dbReference type="SUPFAM" id="SSF57716">
    <property type="entry name" value="Glucocorticoid receptor-like (DNA-binding domain)"/>
    <property type="match status" value="1"/>
</dbReference>